<dbReference type="InterPro" id="IPR011101">
    <property type="entry name" value="DUF5131"/>
</dbReference>
<sequence>MATSSIEWTEMTWNPTVGCTKISAGCKFCYAEVMSKRLRGMGQEKYQYDFRVVKPHPASLNIPYTWKTSKVVFVNSMSDLFHEDIPEEYIKAVFSVMNDNPQHVFQVLTKRAERLFSMHKKLKWTHNIWMGVSVENYELIGRIDCLRKTSAKVKFLSLEPLIGPIPNMNLKKIDWAIVGGESGHRPRPMKVDWVLEIQDQCAKAGVAFFFKQWGGKNKKAAGRILNGRTYDEMPEIVELGRDFQ</sequence>
<evidence type="ECO:0000313" key="1">
    <source>
        <dbReference type="EMBL" id="SDF44480.1"/>
    </source>
</evidence>
<accession>A0A1G7L5X6</accession>
<protein>
    <submittedName>
        <fullName evidence="1">Protein gp37</fullName>
    </submittedName>
</protein>
<evidence type="ECO:0000313" key="2">
    <source>
        <dbReference type="Proteomes" id="UP000199072"/>
    </source>
</evidence>
<dbReference type="OrthoDB" id="9787478at2"/>
<dbReference type="RefSeq" id="WP_091155435.1">
    <property type="nucleotide sequence ID" value="NZ_FNAI01000018.1"/>
</dbReference>
<dbReference type="EMBL" id="FNAI01000018">
    <property type="protein sequence ID" value="SDF44480.1"/>
    <property type="molecule type" value="Genomic_DNA"/>
</dbReference>
<name>A0A1G7L5X6_9SPHI</name>
<dbReference type="STRING" id="1391627.SAMN05216464_11838"/>
<gene>
    <name evidence="1" type="ORF">SAMN05216464_11838</name>
</gene>
<dbReference type="Pfam" id="PF07505">
    <property type="entry name" value="DUF5131"/>
    <property type="match status" value="1"/>
</dbReference>
<reference evidence="1 2" key="1">
    <citation type="submission" date="2016-10" db="EMBL/GenBank/DDBJ databases">
        <authorList>
            <person name="de Groot N.N."/>
        </authorList>
    </citation>
    <scope>NUCLEOTIDE SEQUENCE [LARGE SCALE GENOMIC DNA]</scope>
    <source>
        <strain evidence="1 2">47C3B</strain>
    </source>
</reference>
<dbReference type="AlphaFoldDB" id="A0A1G7L5X6"/>
<proteinExistence type="predicted"/>
<organism evidence="1 2">
    <name type="scientific">Mucilaginibacter pineti</name>
    <dbReference type="NCBI Taxonomy" id="1391627"/>
    <lineage>
        <taxon>Bacteria</taxon>
        <taxon>Pseudomonadati</taxon>
        <taxon>Bacteroidota</taxon>
        <taxon>Sphingobacteriia</taxon>
        <taxon>Sphingobacteriales</taxon>
        <taxon>Sphingobacteriaceae</taxon>
        <taxon>Mucilaginibacter</taxon>
    </lineage>
</organism>
<keyword evidence="2" id="KW-1185">Reference proteome</keyword>
<dbReference type="Proteomes" id="UP000199072">
    <property type="component" value="Unassembled WGS sequence"/>
</dbReference>